<evidence type="ECO:0000256" key="4">
    <source>
        <dbReference type="ARBA" id="ARBA00022475"/>
    </source>
</evidence>
<dbReference type="GO" id="GO:0005886">
    <property type="term" value="C:plasma membrane"/>
    <property type="evidence" value="ECO:0007669"/>
    <property type="project" value="UniProtKB-SubCell"/>
</dbReference>
<dbReference type="InterPro" id="IPR006182">
    <property type="entry name" value="FliF_N_dom"/>
</dbReference>
<keyword evidence="4" id="KW-1003">Cell membrane</keyword>
<dbReference type="InterPro" id="IPR043427">
    <property type="entry name" value="YscJ/FliF"/>
</dbReference>
<dbReference type="NCBIfam" id="TIGR00206">
    <property type="entry name" value="fliF"/>
    <property type="match status" value="1"/>
</dbReference>
<sequence>MLFIPIILKKRTGIKNAEVLNIKLSDVHEIHLWEAHRVKLFLAEYLQYAKSIWSKLGINQRISLAIVVLMVFGLLIGIFVWSSKPQYALLYSRMEQTDASIVVEKLRDSKIPYTLKNNGTSIYVPANQVYDLRLELAGEGIPRVGKGIGFEIFDKTNIGITDFVQKMNYIRAIQGEVARTITQLEEVAGARVHIVLPEDELFEADQKEATSSIAITLKPGAVLTGEQVNAIRYLTASAVEGLEPNNITIIDQYGNILSKTAESDSLDTLNAKQLEMRKNIEHHLSTKVQSMLEAAMGLDNAIVRVSVDLNFDQLEVTEEKFDPESAVVRSEQIMSEKKFGRNTAGAAGTPSNLSNEETVPADENSAQKETIQNTYEIDRKVQTKIQAAGDLKKVSAAVFLRKLRDAEGNYINRDAQEMQQLEDVIKSAIGYDEKRNDLVTVKEIVFQQSDTAKDSNLMSIRRTDFIMTIVKHLSVVAVIIILLVIFLKLMKNSRIDDGIVSSKKQNELPTLEDGEEPTFDIQLPRVDMEMRQKSLMYHKAISKVAQDHPDNVVQILKSWLADNK</sequence>
<comment type="caution">
    <text evidence="14">The sequence shown here is derived from an EMBL/GenBank/DDBJ whole genome shotgun (WGS) entry which is preliminary data.</text>
</comment>
<keyword evidence="6 11" id="KW-1133">Transmembrane helix</keyword>
<feature type="domain" description="Flagellar M-ring N-terminal" evidence="12">
    <location>
        <begin position="83"/>
        <end position="258"/>
    </location>
</feature>
<dbReference type="Pfam" id="PF08345">
    <property type="entry name" value="YscJ_FliF_C"/>
    <property type="match status" value="1"/>
</dbReference>
<dbReference type="PIRSF" id="PIRSF004862">
    <property type="entry name" value="FliF"/>
    <property type="match status" value="1"/>
</dbReference>
<evidence type="ECO:0000256" key="8">
    <source>
        <dbReference type="ARBA" id="ARBA00023143"/>
    </source>
</evidence>
<evidence type="ECO:0000256" key="11">
    <source>
        <dbReference type="SAM" id="Phobius"/>
    </source>
</evidence>
<dbReference type="GO" id="GO:0009431">
    <property type="term" value="C:bacterial-type flagellum basal body, MS ring"/>
    <property type="evidence" value="ECO:0007669"/>
    <property type="project" value="InterPro"/>
</dbReference>
<evidence type="ECO:0000256" key="2">
    <source>
        <dbReference type="ARBA" id="ARBA00004651"/>
    </source>
</evidence>
<feature type="region of interest" description="Disordered" evidence="10">
    <location>
        <begin position="338"/>
        <end position="369"/>
    </location>
</feature>
<comment type="similarity">
    <text evidence="3 9">Belongs to the FliF family.</text>
</comment>
<comment type="function">
    <text evidence="9">The M ring may be actively involved in energy transduction.</text>
</comment>
<dbReference type="PANTHER" id="PTHR30046:SF0">
    <property type="entry name" value="FLAGELLAR M-RING PROTEIN"/>
    <property type="match status" value="1"/>
</dbReference>
<evidence type="ECO:0000259" key="12">
    <source>
        <dbReference type="Pfam" id="PF01514"/>
    </source>
</evidence>
<name>A0A3A4R4X2_9BACT</name>
<evidence type="ECO:0000313" key="15">
    <source>
        <dbReference type="Proteomes" id="UP000266426"/>
    </source>
</evidence>
<evidence type="ECO:0000256" key="6">
    <source>
        <dbReference type="ARBA" id="ARBA00022989"/>
    </source>
</evidence>
<keyword evidence="8 9" id="KW-0975">Bacterial flagellum</keyword>
<keyword evidence="14" id="KW-0966">Cell projection</keyword>
<dbReference type="EMBL" id="QZJZ01000015">
    <property type="protein sequence ID" value="RJP61224.1"/>
    <property type="molecule type" value="Genomic_DNA"/>
</dbReference>
<protein>
    <recommendedName>
        <fullName evidence="9">Flagellar M-ring protein</fullName>
    </recommendedName>
</protein>
<evidence type="ECO:0000256" key="3">
    <source>
        <dbReference type="ARBA" id="ARBA00007971"/>
    </source>
</evidence>
<evidence type="ECO:0000256" key="5">
    <source>
        <dbReference type="ARBA" id="ARBA00022692"/>
    </source>
</evidence>
<feature type="domain" description="Flagellar M-ring C-terminal" evidence="13">
    <location>
        <begin position="292"/>
        <end position="446"/>
    </location>
</feature>
<dbReference type="Gene3D" id="3.30.300.30">
    <property type="match status" value="1"/>
</dbReference>
<feature type="transmembrane region" description="Helical" evidence="11">
    <location>
        <begin position="62"/>
        <end position="81"/>
    </location>
</feature>
<keyword evidence="14" id="KW-0969">Cilium</keyword>
<dbReference type="PANTHER" id="PTHR30046">
    <property type="entry name" value="FLAGELLAR M-RING PROTEIN"/>
    <property type="match status" value="1"/>
</dbReference>
<dbReference type="GO" id="GO:0071973">
    <property type="term" value="P:bacterial-type flagellum-dependent cell motility"/>
    <property type="evidence" value="ECO:0007669"/>
    <property type="project" value="InterPro"/>
</dbReference>
<keyword evidence="7 11" id="KW-0472">Membrane</keyword>
<proteinExistence type="inferred from homology"/>
<dbReference type="PRINTS" id="PR01009">
    <property type="entry name" value="FLGMRINGFLIF"/>
</dbReference>
<evidence type="ECO:0000256" key="7">
    <source>
        <dbReference type="ARBA" id="ARBA00023136"/>
    </source>
</evidence>
<dbReference type="InterPro" id="IPR045851">
    <property type="entry name" value="AMP-bd_C_sf"/>
</dbReference>
<evidence type="ECO:0000256" key="1">
    <source>
        <dbReference type="ARBA" id="ARBA00004117"/>
    </source>
</evidence>
<evidence type="ECO:0000313" key="14">
    <source>
        <dbReference type="EMBL" id="RJP61224.1"/>
    </source>
</evidence>
<dbReference type="Pfam" id="PF01514">
    <property type="entry name" value="YscJ_FliF"/>
    <property type="match status" value="1"/>
</dbReference>
<comment type="subcellular location">
    <subcellularLocation>
        <location evidence="1 9">Bacterial flagellum basal body</location>
    </subcellularLocation>
    <subcellularLocation>
        <location evidence="2">Cell membrane</location>
        <topology evidence="2">Multi-pass membrane protein</topology>
    </subcellularLocation>
</comment>
<dbReference type="AlphaFoldDB" id="A0A3A4R4X2"/>
<evidence type="ECO:0000256" key="9">
    <source>
        <dbReference type="PIRNR" id="PIRNR004862"/>
    </source>
</evidence>
<reference evidence="14 15" key="1">
    <citation type="journal article" date="2017" name="ISME J.">
        <title>Energy and carbon metabolisms in a deep terrestrial subsurface fluid microbial community.</title>
        <authorList>
            <person name="Momper L."/>
            <person name="Jungbluth S.P."/>
            <person name="Lee M.D."/>
            <person name="Amend J.P."/>
        </authorList>
    </citation>
    <scope>NUCLEOTIDE SEQUENCE [LARGE SCALE GENOMIC DNA]</scope>
    <source>
        <strain evidence="14">SURF_26</strain>
    </source>
</reference>
<dbReference type="GO" id="GO:0003774">
    <property type="term" value="F:cytoskeletal motor activity"/>
    <property type="evidence" value="ECO:0007669"/>
    <property type="project" value="InterPro"/>
</dbReference>
<dbReference type="InterPro" id="IPR013556">
    <property type="entry name" value="Flag_M-ring_C"/>
</dbReference>
<dbReference type="InterPro" id="IPR000067">
    <property type="entry name" value="FlgMring_FliF"/>
</dbReference>
<keyword evidence="14" id="KW-0282">Flagellum</keyword>
<gene>
    <name evidence="14" type="primary">fliF</name>
    <name evidence="14" type="ORF">C4541_02495</name>
</gene>
<feature type="transmembrane region" description="Helical" evidence="11">
    <location>
        <begin position="465"/>
        <end position="487"/>
    </location>
</feature>
<dbReference type="Proteomes" id="UP000266426">
    <property type="component" value="Unassembled WGS sequence"/>
</dbReference>
<evidence type="ECO:0000256" key="10">
    <source>
        <dbReference type="SAM" id="MobiDB-lite"/>
    </source>
</evidence>
<accession>A0A3A4R4X2</accession>
<organism evidence="14 15">
    <name type="scientific">Candidatus Auribacter fodinae</name>
    <dbReference type="NCBI Taxonomy" id="2093366"/>
    <lineage>
        <taxon>Bacteria</taxon>
        <taxon>Pseudomonadati</taxon>
        <taxon>Candidatus Auribacterota</taxon>
        <taxon>Candidatus Auribacteria</taxon>
        <taxon>Candidatus Auribacterales</taxon>
        <taxon>Candidatus Auribacteraceae</taxon>
        <taxon>Candidatus Auribacter</taxon>
    </lineage>
</organism>
<keyword evidence="5 11" id="KW-0812">Transmembrane</keyword>
<evidence type="ECO:0000259" key="13">
    <source>
        <dbReference type="Pfam" id="PF08345"/>
    </source>
</evidence>